<dbReference type="InterPro" id="IPR003594">
    <property type="entry name" value="HATPase_dom"/>
</dbReference>
<sequence length="393" mass="43505">MSDGEHVEDLEDLFENAPCGYLSMWPDGRIAKVNATLCTWLDKSPEVIVGKRLRELLNVAGSIFYETHFAPMLRMQGFFHEVALDMVRADGALVPVLANAAERRDPSGNLLFTRLTVFKATERRQYERDLVEARAAEREARRQLENMVSSLQAGMAEQVAMVMEEKRNSELKEQFVAVLGHDLRNPLAAIDAGASKILRDQAWTDSTPVILRLMKNSVSRMSALIDNVLDLARSRLGGGIVLNLDDARPLQPTLELVIAEIQAAHPGKTISTSFEIARTIRLDHDRIAQMFSNLLGNAVTHGAQDKEIRVDCAVDDAGNLALSVVNAGDPIPQEMVPLLFQPFHRGQVRSNAHGLGLGLYIASEIAQAHGGRIDVESEQNEIRFIFRLPAQQS</sequence>
<evidence type="ECO:0000256" key="6">
    <source>
        <dbReference type="ARBA" id="ARBA00023012"/>
    </source>
</evidence>
<accession>A0A7W6IJ46</accession>
<dbReference type="EC" id="2.7.13.3" evidence="2"/>
<evidence type="ECO:0000256" key="4">
    <source>
        <dbReference type="ARBA" id="ARBA00022679"/>
    </source>
</evidence>
<evidence type="ECO:0000313" key="10">
    <source>
        <dbReference type="Proteomes" id="UP000547011"/>
    </source>
</evidence>
<dbReference type="Gene3D" id="1.10.287.130">
    <property type="match status" value="1"/>
</dbReference>
<dbReference type="SMART" id="SM00388">
    <property type="entry name" value="HisKA"/>
    <property type="match status" value="1"/>
</dbReference>
<dbReference type="RefSeq" id="WP_276511857.1">
    <property type="nucleotide sequence ID" value="NZ_JACIEW010000001.1"/>
</dbReference>
<keyword evidence="5" id="KW-0418">Kinase</keyword>
<evidence type="ECO:0000259" key="7">
    <source>
        <dbReference type="PROSITE" id="PS50109"/>
    </source>
</evidence>
<dbReference type="SUPFAM" id="SSF55874">
    <property type="entry name" value="ATPase domain of HSP90 chaperone/DNA topoisomerase II/histidine kinase"/>
    <property type="match status" value="1"/>
</dbReference>
<dbReference type="CDD" id="cd00082">
    <property type="entry name" value="HisKA"/>
    <property type="match status" value="1"/>
</dbReference>
<gene>
    <name evidence="9" type="ORF">GGR20_000161</name>
</gene>
<evidence type="ECO:0000259" key="8">
    <source>
        <dbReference type="PROSITE" id="PS50113"/>
    </source>
</evidence>
<feature type="domain" description="PAC" evidence="8">
    <location>
        <begin position="80"/>
        <end position="132"/>
    </location>
</feature>
<dbReference type="InterPro" id="IPR050736">
    <property type="entry name" value="Sensor_HK_Regulatory"/>
</dbReference>
<dbReference type="Proteomes" id="UP000547011">
    <property type="component" value="Unassembled WGS sequence"/>
</dbReference>
<dbReference type="SUPFAM" id="SSF55785">
    <property type="entry name" value="PYP-like sensor domain (PAS domain)"/>
    <property type="match status" value="1"/>
</dbReference>
<evidence type="ECO:0000256" key="3">
    <source>
        <dbReference type="ARBA" id="ARBA00022553"/>
    </source>
</evidence>
<dbReference type="PRINTS" id="PR00344">
    <property type="entry name" value="BCTRLSENSOR"/>
</dbReference>
<keyword evidence="6" id="KW-0902">Two-component regulatory system</keyword>
<protein>
    <recommendedName>
        <fullName evidence="2">histidine kinase</fullName>
        <ecNumber evidence="2">2.7.13.3</ecNumber>
    </recommendedName>
</protein>
<dbReference type="PROSITE" id="PS50109">
    <property type="entry name" value="HIS_KIN"/>
    <property type="match status" value="1"/>
</dbReference>
<reference evidence="9 10" key="1">
    <citation type="submission" date="2020-08" db="EMBL/GenBank/DDBJ databases">
        <title>Genomic Encyclopedia of Type Strains, Phase IV (KMG-IV): sequencing the most valuable type-strain genomes for metagenomic binning, comparative biology and taxonomic classification.</title>
        <authorList>
            <person name="Goeker M."/>
        </authorList>
    </citation>
    <scope>NUCLEOTIDE SEQUENCE [LARGE SCALE GENOMIC DNA]</scope>
    <source>
        <strain evidence="9 10">DSM 23447</strain>
    </source>
</reference>
<evidence type="ECO:0000256" key="2">
    <source>
        <dbReference type="ARBA" id="ARBA00012438"/>
    </source>
</evidence>
<keyword evidence="3" id="KW-0597">Phosphoprotein</keyword>
<dbReference type="Gene3D" id="3.30.450.20">
    <property type="entry name" value="PAS domain"/>
    <property type="match status" value="1"/>
</dbReference>
<dbReference type="Pfam" id="PF13426">
    <property type="entry name" value="PAS_9"/>
    <property type="match status" value="1"/>
</dbReference>
<dbReference type="Pfam" id="PF02518">
    <property type="entry name" value="HATPase_c"/>
    <property type="match status" value="1"/>
</dbReference>
<dbReference type="GO" id="GO:0016787">
    <property type="term" value="F:hydrolase activity"/>
    <property type="evidence" value="ECO:0007669"/>
    <property type="project" value="UniProtKB-KW"/>
</dbReference>
<comment type="caution">
    <text evidence="9">The sequence shown here is derived from an EMBL/GenBank/DDBJ whole genome shotgun (WGS) entry which is preliminary data.</text>
</comment>
<keyword evidence="9" id="KW-0378">Hydrolase</keyword>
<dbReference type="InterPro" id="IPR036097">
    <property type="entry name" value="HisK_dim/P_sf"/>
</dbReference>
<dbReference type="CDD" id="cd00075">
    <property type="entry name" value="HATPase"/>
    <property type="match status" value="1"/>
</dbReference>
<dbReference type="EMBL" id="JACIEW010000001">
    <property type="protein sequence ID" value="MBB4050543.1"/>
    <property type="molecule type" value="Genomic_DNA"/>
</dbReference>
<dbReference type="InterPro" id="IPR035965">
    <property type="entry name" value="PAS-like_dom_sf"/>
</dbReference>
<dbReference type="Gene3D" id="3.30.565.10">
    <property type="entry name" value="Histidine kinase-like ATPase, C-terminal domain"/>
    <property type="match status" value="1"/>
</dbReference>
<dbReference type="NCBIfam" id="TIGR00229">
    <property type="entry name" value="sensory_box"/>
    <property type="match status" value="1"/>
</dbReference>
<dbReference type="InterPro" id="IPR000014">
    <property type="entry name" value="PAS"/>
</dbReference>
<evidence type="ECO:0000256" key="5">
    <source>
        <dbReference type="ARBA" id="ARBA00022777"/>
    </source>
</evidence>
<dbReference type="InterPro" id="IPR005467">
    <property type="entry name" value="His_kinase_dom"/>
</dbReference>
<dbReference type="AlphaFoldDB" id="A0A7W6IJ46"/>
<dbReference type="PANTHER" id="PTHR43711:SF1">
    <property type="entry name" value="HISTIDINE KINASE 1"/>
    <property type="match status" value="1"/>
</dbReference>
<evidence type="ECO:0000256" key="1">
    <source>
        <dbReference type="ARBA" id="ARBA00000085"/>
    </source>
</evidence>
<dbReference type="SUPFAM" id="SSF47384">
    <property type="entry name" value="Homodimeric domain of signal transducing histidine kinase"/>
    <property type="match status" value="1"/>
</dbReference>
<dbReference type="InterPro" id="IPR003661">
    <property type="entry name" value="HisK_dim/P_dom"/>
</dbReference>
<dbReference type="GO" id="GO:0000155">
    <property type="term" value="F:phosphorelay sensor kinase activity"/>
    <property type="evidence" value="ECO:0007669"/>
    <property type="project" value="InterPro"/>
</dbReference>
<dbReference type="InterPro" id="IPR004358">
    <property type="entry name" value="Sig_transdc_His_kin-like_C"/>
</dbReference>
<keyword evidence="10" id="KW-1185">Reference proteome</keyword>
<organism evidence="9 10">
    <name type="scientific">Devosia subaequoris</name>
    <dbReference type="NCBI Taxonomy" id="395930"/>
    <lineage>
        <taxon>Bacteria</taxon>
        <taxon>Pseudomonadati</taxon>
        <taxon>Pseudomonadota</taxon>
        <taxon>Alphaproteobacteria</taxon>
        <taxon>Hyphomicrobiales</taxon>
        <taxon>Devosiaceae</taxon>
        <taxon>Devosia</taxon>
    </lineage>
</organism>
<keyword evidence="4" id="KW-0808">Transferase</keyword>
<evidence type="ECO:0000313" key="9">
    <source>
        <dbReference type="EMBL" id="MBB4050543.1"/>
    </source>
</evidence>
<dbReference type="PANTHER" id="PTHR43711">
    <property type="entry name" value="TWO-COMPONENT HISTIDINE KINASE"/>
    <property type="match status" value="1"/>
</dbReference>
<dbReference type="InterPro" id="IPR000700">
    <property type="entry name" value="PAS-assoc_C"/>
</dbReference>
<dbReference type="PROSITE" id="PS50113">
    <property type="entry name" value="PAC"/>
    <property type="match status" value="1"/>
</dbReference>
<dbReference type="InterPro" id="IPR036890">
    <property type="entry name" value="HATPase_C_sf"/>
</dbReference>
<dbReference type="CDD" id="cd00130">
    <property type="entry name" value="PAS"/>
    <property type="match status" value="1"/>
</dbReference>
<dbReference type="SMART" id="SM00387">
    <property type="entry name" value="HATPase_c"/>
    <property type="match status" value="1"/>
</dbReference>
<dbReference type="Pfam" id="PF00512">
    <property type="entry name" value="HisKA"/>
    <property type="match status" value="1"/>
</dbReference>
<proteinExistence type="predicted"/>
<name>A0A7W6IJ46_9HYPH</name>
<comment type="catalytic activity">
    <reaction evidence="1">
        <text>ATP + protein L-histidine = ADP + protein N-phospho-L-histidine.</text>
        <dbReference type="EC" id="2.7.13.3"/>
    </reaction>
</comment>
<feature type="domain" description="Histidine kinase" evidence="7">
    <location>
        <begin position="178"/>
        <end position="392"/>
    </location>
</feature>